<dbReference type="GO" id="GO:0005634">
    <property type="term" value="C:nucleus"/>
    <property type="evidence" value="ECO:0007669"/>
    <property type="project" value="UniProtKB-SubCell"/>
</dbReference>
<sequence>MSVDVTKLPPRFSGSRERRTKGINVRALHDRKNIRRFPIDNELSPPRKKSRYADESTVVLAKDYHYEEEIRFISPGTDPSTLCPYCDRPLPAERSQKLMRLLTVMESRSEPDPRPANPLGRKAPVTIYAVVCHRHAFESETMSEALACGWPTSIVWEELPVRVRAMKSDLEKIVADAGPPIIYKGQDSGALEPTAESSGPRMRCIFWRELLELFKTVGMRGVSNTVGQMNIFKKFQPGYYGERGYVLIHQTLYTLFPPTSIDPNLTGPLSPRDFIAYILVPEVGMRLILEDMSLDAEAVGSQVIAAEAMRASASYGVEMFPEEDAELFNDDGDLFSWEHEVEFELEFGELHGM</sequence>
<evidence type="ECO:0000313" key="11">
    <source>
        <dbReference type="Proteomes" id="UP001215598"/>
    </source>
</evidence>
<accession>A0AAD7JRZ6</accession>
<dbReference type="Proteomes" id="UP001215598">
    <property type="component" value="Unassembled WGS sequence"/>
</dbReference>
<dbReference type="InterPro" id="IPR039024">
    <property type="entry name" value="RTC4"/>
</dbReference>
<organism evidence="10 11">
    <name type="scientific">Mycena metata</name>
    <dbReference type="NCBI Taxonomy" id="1033252"/>
    <lineage>
        <taxon>Eukaryota</taxon>
        <taxon>Fungi</taxon>
        <taxon>Dikarya</taxon>
        <taxon>Basidiomycota</taxon>
        <taxon>Agaricomycotina</taxon>
        <taxon>Agaricomycetes</taxon>
        <taxon>Agaricomycetidae</taxon>
        <taxon>Agaricales</taxon>
        <taxon>Marasmiineae</taxon>
        <taxon>Mycenaceae</taxon>
        <taxon>Mycena</taxon>
    </lineage>
</organism>
<evidence type="ECO:0000256" key="4">
    <source>
        <dbReference type="ARBA" id="ARBA00009461"/>
    </source>
</evidence>
<evidence type="ECO:0000256" key="8">
    <source>
        <dbReference type="SAM" id="MobiDB-lite"/>
    </source>
</evidence>
<evidence type="ECO:0000256" key="5">
    <source>
        <dbReference type="ARBA" id="ARBA00015162"/>
    </source>
</evidence>
<protein>
    <recommendedName>
        <fullName evidence="5">Restriction of telomere capping protein 4</fullName>
    </recommendedName>
</protein>
<evidence type="ECO:0000256" key="7">
    <source>
        <dbReference type="ARBA" id="ARBA00023242"/>
    </source>
</evidence>
<comment type="function">
    <text evidence="1">May be involved in a process influencing telomere capping.</text>
</comment>
<dbReference type="InterPro" id="IPR028094">
    <property type="entry name" value="RTC4_C"/>
</dbReference>
<comment type="caution">
    <text evidence="10">The sequence shown here is derived from an EMBL/GenBank/DDBJ whole genome shotgun (WGS) entry which is preliminary data.</text>
</comment>
<dbReference type="Pfam" id="PF14474">
    <property type="entry name" value="RTC4"/>
    <property type="match status" value="1"/>
</dbReference>
<reference evidence="10" key="1">
    <citation type="submission" date="2023-03" db="EMBL/GenBank/DDBJ databases">
        <title>Massive genome expansion in bonnet fungi (Mycena s.s.) driven by repeated elements and novel gene families across ecological guilds.</title>
        <authorList>
            <consortium name="Lawrence Berkeley National Laboratory"/>
            <person name="Harder C.B."/>
            <person name="Miyauchi S."/>
            <person name="Viragh M."/>
            <person name="Kuo A."/>
            <person name="Thoen E."/>
            <person name="Andreopoulos B."/>
            <person name="Lu D."/>
            <person name="Skrede I."/>
            <person name="Drula E."/>
            <person name="Henrissat B."/>
            <person name="Morin E."/>
            <person name="Kohler A."/>
            <person name="Barry K."/>
            <person name="LaButti K."/>
            <person name="Morin E."/>
            <person name="Salamov A."/>
            <person name="Lipzen A."/>
            <person name="Mereny Z."/>
            <person name="Hegedus B."/>
            <person name="Baldrian P."/>
            <person name="Stursova M."/>
            <person name="Weitz H."/>
            <person name="Taylor A."/>
            <person name="Grigoriev I.V."/>
            <person name="Nagy L.G."/>
            <person name="Martin F."/>
            <person name="Kauserud H."/>
        </authorList>
    </citation>
    <scope>NUCLEOTIDE SEQUENCE</scope>
    <source>
        <strain evidence="10">CBHHK182m</strain>
    </source>
</reference>
<comment type="similarity">
    <text evidence="4">Belongs to the RTC4 family.</text>
</comment>
<dbReference type="GO" id="GO:0005737">
    <property type="term" value="C:cytoplasm"/>
    <property type="evidence" value="ECO:0007669"/>
    <property type="project" value="UniProtKB-SubCell"/>
</dbReference>
<keyword evidence="7" id="KW-0539">Nucleus</keyword>
<gene>
    <name evidence="10" type="ORF">B0H16DRAFT_1715356</name>
</gene>
<name>A0AAD7JRZ6_9AGAR</name>
<dbReference type="AlphaFoldDB" id="A0AAD7JRZ6"/>
<evidence type="ECO:0000256" key="6">
    <source>
        <dbReference type="ARBA" id="ARBA00022490"/>
    </source>
</evidence>
<evidence type="ECO:0000256" key="1">
    <source>
        <dbReference type="ARBA" id="ARBA00002738"/>
    </source>
</evidence>
<evidence type="ECO:0000256" key="2">
    <source>
        <dbReference type="ARBA" id="ARBA00004123"/>
    </source>
</evidence>
<feature type="domain" description="Restriction of telomere capping protein 4 C-terminal" evidence="9">
    <location>
        <begin position="173"/>
        <end position="322"/>
    </location>
</feature>
<evidence type="ECO:0000256" key="3">
    <source>
        <dbReference type="ARBA" id="ARBA00004496"/>
    </source>
</evidence>
<evidence type="ECO:0000313" key="10">
    <source>
        <dbReference type="EMBL" id="KAJ7770702.1"/>
    </source>
</evidence>
<proteinExistence type="inferred from homology"/>
<dbReference type="SMART" id="SM01312">
    <property type="entry name" value="RTC4"/>
    <property type="match status" value="1"/>
</dbReference>
<dbReference type="PANTHER" id="PTHR41391">
    <property type="entry name" value="RESTRICTION OF TELOMERE CAPPING PROTEIN 4"/>
    <property type="match status" value="1"/>
</dbReference>
<evidence type="ECO:0000259" key="9">
    <source>
        <dbReference type="SMART" id="SM01312"/>
    </source>
</evidence>
<feature type="region of interest" description="Disordered" evidence="8">
    <location>
        <begin position="1"/>
        <end position="20"/>
    </location>
</feature>
<keyword evidence="6" id="KW-0963">Cytoplasm</keyword>
<keyword evidence="11" id="KW-1185">Reference proteome</keyword>
<dbReference type="PANTHER" id="PTHR41391:SF1">
    <property type="entry name" value="RESTRICTION OF TELOMERE CAPPING PROTEIN 4"/>
    <property type="match status" value="1"/>
</dbReference>
<dbReference type="EMBL" id="JARKIB010000016">
    <property type="protein sequence ID" value="KAJ7770702.1"/>
    <property type="molecule type" value="Genomic_DNA"/>
</dbReference>
<comment type="subcellular location">
    <subcellularLocation>
        <location evidence="3">Cytoplasm</location>
    </subcellularLocation>
    <subcellularLocation>
        <location evidence="2">Nucleus</location>
    </subcellularLocation>
</comment>